<dbReference type="InterPro" id="IPR023631">
    <property type="entry name" value="Amidase_dom"/>
</dbReference>
<evidence type="ECO:0000259" key="1">
    <source>
        <dbReference type="Pfam" id="PF01425"/>
    </source>
</evidence>
<dbReference type="SUPFAM" id="SSF54427">
    <property type="entry name" value="NTF2-like"/>
    <property type="match status" value="1"/>
</dbReference>
<evidence type="ECO:0000313" key="2">
    <source>
        <dbReference type="EMBL" id="TVT52493.1"/>
    </source>
</evidence>
<proteinExistence type="predicted"/>
<dbReference type="EC" id="3.5.1.4" evidence="2"/>
<name>A0A558CUT8_9PSEU</name>
<dbReference type="EMBL" id="VJWX01000101">
    <property type="protein sequence ID" value="TVT52493.1"/>
    <property type="molecule type" value="Genomic_DNA"/>
</dbReference>
<dbReference type="Gene3D" id="3.90.1300.10">
    <property type="entry name" value="Amidase signature (AS) domain"/>
    <property type="match status" value="1"/>
</dbReference>
<reference evidence="2 3" key="1">
    <citation type="submission" date="2019-07" db="EMBL/GenBank/DDBJ databases">
        <authorList>
            <person name="Duangmal K."/>
            <person name="Teo W.F.A."/>
        </authorList>
    </citation>
    <scope>NUCLEOTIDE SEQUENCE [LARGE SCALE GENOMIC DNA]</scope>
    <source>
        <strain evidence="2 3">TBRC 6029</strain>
    </source>
</reference>
<keyword evidence="3" id="KW-1185">Reference proteome</keyword>
<dbReference type="Proteomes" id="UP000320011">
    <property type="component" value="Unassembled WGS sequence"/>
</dbReference>
<dbReference type="SUPFAM" id="SSF75304">
    <property type="entry name" value="Amidase signature (AS) enzymes"/>
    <property type="match status" value="1"/>
</dbReference>
<dbReference type="OrthoDB" id="5175573at2"/>
<dbReference type="NCBIfam" id="NF006169">
    <property type="entry name" value="PRK08310.1"/>
    <property type="match status" value="1"/>
</dbReference>
<dbReference type="GO" id="GO:0004040">
    <property type="term" value="F:amidase activity"/>
    <property type="evidence" value="ECO:0007669"/>
    <property type="project" value="UniProtKB-EC"/>
</dbReference>
<reference evidence="2 3" key="2">
    <citation type="submission" date="2019-08" db="EMBL/GenBank/DDBJ databases">
        <title>Amycolatopsis acidicola sp. nov., isolated from peat swamp forest soil.</title>
        <authorList>
            <person name="Srisuk N."/>
        </authorList>
    </citation>
    <scope>NUCLEOTIDE SEQUENCE [LARGE SCALE GENOMIC DNA]</scope>
    <source>
        <strain evidence="2 3">TBRC 6029</strain>
    </source>
</reference>
<dbReference type="AlphaFoldDB" id="A0A558CUT8"/>
<comment type="caution">
    <text evidence="2">The sequence shown here is derived from an EMBL/GenBank/DDBJ whole genome shotgun (WGS) entry which is preliminary data.</text>
</comment>
<dbReference type="InterPro" id="IPR024507">
    <property type="entry name" value="AtzH-like"/>
</dbReference>
<keyword evidence="2" id="KW-0378">Hydrolase</keyword>
<dbReference type="Gene3D" id="3.10.450.50">
    <property type="match status" value="1"/>
</dbReference>
<gene>
    <name evidence="2" type="ORF">FNH05_12915</name>
</gene>
<feature type="domain" description="Amidase" evidence="1">
    <location>
        <begin position="137"/>
        <end position="496"/>
    </location>
</feature>
<dbReference type="Pfam" id="PF11533">
    <property type="entry name" value="AtzH-like"/>
    <property type="match status" value="1"/>
</dbReference>
<protein>
    <submittedName>
        <fullName evidence="2">Amidase</fullName>
        <ecNumber evidence="2">3.5.1.4</ecNumber>
    </submittedName>
</protein>
<organism evidence="2 3">
    <name type="scientific">Amycolatopsis rhizosphaerae</name>
    <dbReference type="NCBI Taxonomy" id="2053003"/>
    <lineage>
        <taxon>Bacteria</taxon>
        <taxon>Bacillati</taxon>
        <taxon>Actinomycetota</taxon>
        <taxon>Actinomycetes</taxon>
        <taxon>Pseudonocardiales</taxon>
        <taxon>Pseudonocardiaceae</taxon>
        <taxon>Amycolatopsis</taxon>
    </lineage>
</organism>
<accession>A0A558CUT8</accession>
<dbReference type="InterPro" id="IPR036928">
    <property type="entry name" value="AS_sf"/>
</dbReference>
<dbReference type="PANTHER" id="PTHR46310">
    <property type="entry name" value="AMIDASE 1"/>
    <property type="match status" value="1"/>
</dbReference>
<dbReference type="Pfam" id="PF01425">
    <property type="entry name" value="Amidase"/>
    <property type="match status" value="1"/>
</dbReference>
<dbReference type="InterPro" id="IPR032710">
    <property type="entry name" value="NTF2-like_dom_sf"/>
</dbReference>
<dbReference type="PANTHER" id="PTHR46310:SF7">
    <property type="entry name" value="AMIDASE 1"/>
    <property type="match status" value="1"/>
</dbReference>
<sequence length="510" mass="52032">MPDGLLDAFRAYETALRGNDTEALNALFAPGPDTVRGDGKTLLTGHAAIAGFRSARTKIPTRQVAVLHVRVLGADTALCLASTREPSNGATGLQTQVWRRGPAGWQVIAAHVTLPQAPGPALDTSVWRVAGDPLLSGAPEGPLHGSRVAVKDLFAVAGHPLGAGNPTWLAGRKPEPESAPVVSALLAAGADLAGIARTDEFAYSLAGTNAHYGSPPNPAAPGAVSGGSTSGPASAVSLRQAEIGLGTDTAGSIRVPASYQGLVGLRTTHGAVDRTGLLPLAPSFDTVGWLTRDIATSARVAEVLLPAATRVPLAATRTLRLSTVDGHARPGIAEAVEATAARLAGEGALPPIEHGDLAPETLERWFHAFRTVQAREAWLAHGDWISAHPGSLGADVAGRFETASRVTETDAHQASEVVAEAREALRELLAGAVLVLPASAGPAPRRDAGSEEVEAERAGTLRMTCLAGLAGAPAVSLPLLGGPSGLCLVTSPGTDLGLLTFAGKVLETSR</sequence>
<evidence type="ECO:0000313" key="3">
    <source>
        <dbReference type="Proteomes" id="UP000320011"/>
    </source>
</evidence>